<dbReference type="Gene3D" id="6.10.250.620">
    <property type="match status" value="1"/>
</dbReference>
<feature type="binding site" evidence="10">
    <location>
        <position position="346"/>
    </location>
    <ligand>
        <name>substrate</name>
    </ligand>
</feature>
<comment type="similarity">
    <text evidence="10">Belongs to the ThiC family.</text>
</comment>
<dbReference type="RefSeq" id="WP_065915071.1">
    <property type="nucleotide sequence ID" value="NZ_CP016793.1"/>
</dbReference>
<proteinExistence type="inferred from homology"/>
<keyword evidence="6 10" id="KW-0784">Thiamine biosynthesis</keyword>
<dbReference type="InterPro" id="IPR025747">
    <property type="entry name" value="ThiC-associated_dom"/>
</dbReference>
<comment type="pathway">
    <text evidence="10">Cofactor biosynthesis; thiamine diphosphate biosynthesis.</text>
</comment>
<dbReference type="PANTHER" id="PTHR30557:SF1">
    <property type="entry name" value="PHOSPHOMETHYLPYRIMIDINE SYNTHASE, CHLOROPLASTIC"/>
    <property type="match status" value="1"/>
</dbReference>
<dbReference type="NCBIfam" id="NF009895">
    <property type="entry name" value="PRK13352.1"/>
    <property type="match status" value="1"/>
</dbReference>
<protein>
    <recommendedName>
        <fullName evidence="10">Phosphomethylpyrimidine synthase</fullName>
        <ecNumber evidence="10">4.1.99.17</ecNumber>
    </recommendedName>
    <alternativeName>
        <fullName evidence="10">Hydroxymethylpyrimidine phosphate synthase</fullName>
        <shortName evidence="10">HMP-P synthase</shortName>
        <shortName evidence="10">HMP-phosphate synthase</shortName>
        <shortName evidence="10">HMPP synthase</shortName>
    </alternativeName>
    <alternativeName>
        <fullName evidence="10">Thiamine biosynthesis protein ThiC</fullName>
    </alternativeName>
</protein>
<name>A0A1B2HG30_9PSEU</name>
<dbReference type="KEGG" id="led:BBK82_11940"/>
<keyword evidence="8 10" id="KW-0411">Iron-sulfur</keyword>
<feature type="binding site" evidence="10">
    <location>
        <position position="181"/>
    </location>
    <ligand>
        <name>substrate</name>
    </ligand>
</feature>
<dbReference type="HAMAP" id="MF_00089">
    <property type="entry name" value="ThiC"/>
    <property type="match status" value="1"/>
</dbReference>
<keyword evidence="9 10" id="KW-0456">Lyase</keyword>
<accession>A0A1B2HG30</accession>
<comment type="catalytic activity">
    <reaction evidence="10">
        <text>5-amino-1-(5-phospho-beta-D-ribosyl)imidazole + S-adenosyl-L-methionine = 4-amino-2-methyl-5-(phosphooxymethyl)pyrimidine + CO + 5'-deoxyadenosine + formate + L-methionine + 3 H(+)</text>
        <dbReference type="Rhea" id="RHEA:24840"/>
        <dbReference type="ChEBI" id="CHEBI:15378"/>
        <dbReference type="ChEBI" id="CHEBI:15740"/>
        <dbReference type="ChEBI" id="CHEBI:17245"/>
        <dbReference type="ChEBI" id="CHEBI:17319"/>
        <dbReference type="ChEBI" id="CHEBI:57844"/>
        <dbReference type="ChEBI" id="CHEBI:58354"/>
        <dbReference type="ChEBI" id="CHEBI:59789"/>
        <dbReference type="ChEBI" id="CHEBI:137981"/>
        <dbReference type="EC" id="4.1.99.17"/>
    </reaction>
</comment>
<evidence type="ECO:0000256" key="3">
    <source>
        <dbReference type="ARBA" id="ARBA00022691"/>
    </source>
</evidence>
<dbReference type="Gene3D" id="3.20.20.540">
    <property type="entry name" value="Radical SAM ThiC family, central domain"/>
    <property type="match status" value="1"/>
</dbReference>
<comment type="cofactor">
    <cofactor evidence="10">
        <name>[4Fe-4S] cluster</name>
        <dbReference type="ChEBI" id="CHEBI:49883"/>
    </cofactor>
    <text evidence="10">Binds 1 [4Fe-4S] cluster per subunit. The cluster is coordinated with 3 cysteines and an exchangeable S-adenosyl-L-methionine.</text>
</comment>
<dbReference type="GO" id="GO:0008270">
    <property type="term" value="F:zinc ion binding"/>
    <property type="evidence" value="ECO:0007669"/>
    <property type="project" value="UniProtKB-UniRule"/>
</dbReference>
<dbReference type="NCBIfam" id="TIGR00190">
    <property type="entry name" value="thiC"/>
    <property type="match status" value="1"/>
</dbReference>
<dbReference type="InterPro" id="IPR038521">
    <property type="entry name" value="ThiC/Bza_core_dom"/>
</dbReference>
<feature type="binding site" evidence="10">
    <location>
        <position position="152"/>
    </location>
    <ligand>
        <name>substrate</name>
    </ligand>
</feature>
<keyword evidence="3 10" id="KW-0949">S-adenosyl-L-methionine</keyword>
<dbReference type="SFLD" id="SFLDS00113">
    <property type="entry name" value="Radical_SAM_Phosphomethylpyrim"/>
    <property type="match status" value="1"/>
</dbReference>
<evidence type="ECO:0000256" key="4">
    <source>
        <dbReference type="ARBA" id="ARBA00022723"/>
    </source>
</evidence>
<feature type="binding site" evidence="10">
    <location>
        <begin position="266"/>
        <end position="268"/>
    </location>
    <ligand>
        <name>substrate</name>
    </ligand>
</feature>
<dbReference type="SFLD" id="SFLDG01114">
    <property type="entry name" value="phosphomethylpyrimidine_syntha"/>
    <property type="match status" value="1"/>
</dbReference>
<keyword evidence="13" id="KW-1185">Reference proteome</keyword>
<dbReference type="GO" id="GO:0009228">
    <property type="term" value="P:thiamine biosynthetic process"/>
    <property type="evidence" value="ECO:0007669"/>
    <property type="project" value="UniProtKB-UniRule"/>
</dbReference>
<dbReference type="EC" id="4.1.99.17" evidence="10"/>
<dbReference type="PANTHER" id="PTHR30557">
    <property type="entry name" value="THIAMINE BIOSYNTHESIS PROTEIN THIC"/>
    <property type="match status" value="1"/>
</dbReference>
<organism evidence="12 13">
    <name type="scientific">Lentzea guizhouensis</name>
    <dbReference type="NCBI Taxonomy" id="1586287"/>
    <lineage>
        <taxon>Bacteria</taxon>
        <taxon>Bacillati</taxon>
        <taxon>Actinomycetota</taxon>
        <taxon>Actinomycetes</taxon>
        <taxon>Pseudonocardiales</taxon>
        <taxon>Pseudonocardiaceae</taxon>
        <taxon>Lentzea</taxon>
    </lineage>
</organism>
<dbReference type="Pfam" id="PF13667">
    <property type="entry name" value="ThiC-associated"/>
    <property type="match status" value="1"/>
</dbReference>
<feature type="binding site" evidence="10">
    <location>
        <position position="246"/>
    </location>
    <ligand>
        <name>substrate</name>
    </ligand>
</feature>
<feature type="binding site" evidence="10">
    <location>
        <position position="497"/>
    </location>
    <ligand>
        <name>[4Fe-4S] cluster</name>
        <dbReference type="ChEBI" id="CHEBI:49883"/>
        <note>4Fe-4S-S-AdoMet</note>
    </ligand>
</feature>
<evidence type="ECO:0000256" key="6">
    <source>
        <dbReference type="ARBA" id="ARBA00022977"/>
    </source>
</evidence>
<feature type="binding site" evidence="10">
    <location>
        <position position="494"/>
    </location>
    <ligand>
        <name>[4Fe-4S] cluster</name>
        <dbReference type="ChEBI" id="CHEBI:49883"/>
        <note>4Fe-4S-S-AdoMet</note>
    </ligand>
</feature>
<keyword evidence="2 10" id="KW-0004">4Fe-4S</keyword>
<dbReference type="GO" id="GO:0009229">
    <property type="term" value="P:thiamine diphosphate biosynthetic process"/>
    <property type="evidence" value="ECO:0007669"/>
    <property type="project" value="UniProtKB-UniRule"/>
</dbReference>
<sequence>MTALDDRSVKPSVTTGPISGSRKVYREVASDIRVPCRRVELTNGEHVDLYDTSGPYTDDNATIDVHSGLPDLRSGWIAAREPINGAVSQLAYAKAGIITPEMRYIAARENLDAEFVRTEVAIGRAVIPLNRKHPEAEPMIIGKKFLVKINANIGNSAVSSSIEDEVEKMVWATRWGADTIMDLSTGKRIHETREWILRNSPVPVGTVPIYQALEKVNGDPAALSWEVYRDTVIEQCEQGVDYMTVHAGVLLRYVPLTAKRVTGIVSRGGSIMAAWCLAHHRESFLYTHFEELCDILRAYDVTFSLGDGLRPGSIADANDEAQFAELRTLGELTHIARAKDVQVMIEGPGHVPMHKIAENVRLEEEWCGEAPFYTLGPLATDIAPAYDHITSAIGAAQIGWLGTAMLCYVTPKEHLGLPNRDDVKTGVITYKIAAHSADLAKGHPGVQDWDDALSKARFEFRWEDQFNLSLDPDTARSFHDETLPAEPAKTAHFCSMCGPKFCSMKITQDVRRYAEERGLSTVEAIEAGMAEKSGEFAGTGNKVYLPVVETS</sequence>
<dbReference type="UniPathway" id="UPA00060"/>
<evidence type="ECO:0000256" key="9">
    <source>
        <dbReference type="ARBA" id="ARBA00023239"/>
    </source>
</evidence>
<comment type="function">
    <text evidence="1 10">Catalyzes the synthesis of the hydroxymethylpyrimidine phosphate (HMP-P) moiety of thiamine from aminoimidazole ribotide (AIR) in a radical S-adenosyl-L-methionine (SAM)-dependent reaction.</text>
</comment>
<evidence type="ECO:0000313" key="13">
    <source>
        <dbReference type="Proteomes" id="UP000093053"/>
    </source>
</evidence>
<evidence type="ECO:0000256" key="5">
    <source>
        <dbReference type="ARBA" id="ARBA00022833"/>
    </source>
</evidence>
<dbReference type="EMBL" id="CP016793">
    <property type="protein sequence ID" value="ANZ36672.1"/>
    <property type="molecule type" value="Genomic_DNA"/>
</dbReference>
<evidence type="ECO:0000256" key="10">
    <source>
        <dbReference type="HAMAP-Rule" id="MF_00089"/>
    </source>
</evidence>
<dbReference type="GO" id="GO:0005829">
    <property type="term" value="C:cytosol"/>
    <property type="evidence" value="ECO:0007669"/>
    <property type="project" value="TreeGrafter"/>
</dbReference>
<dbReference type="NCBIfam" id="NF006763">
    <property type="entry name" value="PRK09284.1"/>
    <property type="match status" value="1"/>
</dbReference>
<evidence type="ECO:0000256" key="1">
    <source>
        <dbReference type="ARBA" id="ARBA00003175"/>
    </source>
</evidence>
<evidence type="ECO:0000313" key="12">
    <source>
        <dbReference type="EMBL" id="ANZ36672.1"/>
    </source>
</evidence>
<keyword evidence="4 10" id="KW-0479">Metal-binding</keyword>
<gene>
    <name evidence="10" type="primary">thiC</name>
    <name evidence="12" type="ORF">BBK82_11940</name>
</gene>
<dbReference type="InterPro" id="IPR037509">
    <property type="entry name" value="ThiC"/>
</dbReference>
<dbReference type="OrthoDB" id="9805897at2"/>
<feature type="binding site" evidence="10">
    <location>
        <position position="414"/>
    </location>
    <ligand>
        <name>Zn(2+)</name>
        <dbReference type="ChEBI" id="CHEBI:29105"/>
    </ligand>
</feature>
<evidence type="ECO:0000256" key="2">
    <source>
        <dbReference type="ARBA" id="ARBA00022485"/>
    </source>
</evidence>
<dbReference type="Proteomes" id="UP000093053">
    <property type="component" value="Chromosome"/>
</dbReference>
<dbReference type="FunFam" id="3.20.20.540:FF:000001">
    <property type="entry name" value="Phosphomethylpyrimidine synthase"/>
    <property type="match status" value="1"/>
</dbReference>
<feature type="domain" description="ThiC-associated" evidence="11">
    <location>
        <begin position="18"/>
        <end position="81"/>
    </location>
</feature>
<keyword evidence="5 10" id="KW-0862">Zinc</keyword>
<dbReference type="GO" id="GO:0070284">
    <property type="term" value="F:phosphomethylpyrimidine synthase activity"/>
    <property type="evidence" value="ECO:0007669"/>
    <property type="project" value="UniProtKB-EC"/>
</dbReference>
<feature type="binding site" evidence="10">
    <location>
        <begin position="307"/>
        <end position="310"/>
    </location>
    <ligand>
        <name>substrate</name>
    </ligand>
</feature>
<dbReference type="SFLD" id="SFLDF00407">
    <property type="entry name" value="phosphomethylpyrimidine_syntha"/>
    <property type="match status" value="1"/>
</dbReference>
<reference evidence="12 13" key="1">
    <citation type="submission" date="2016-07" db="EMBL/GenBank/DDBJ databases">
        <title>Complete genome sequence of the Lentzea guizhouensis DHS C013.</title>
        <authorList>
            <person name="Cao C."/>
        </authorList>
    </citation>
    <scope>NUCLEOTIDE SEQUENCE [LARGE SCALE GENOMIC DNA]</scope>
    <source>
        <strain evidence="12 13">DHS C013</strain>
    </source>
</reference>
<evidence type="ECO:0000259" key="11">
    <source>
        <dbReference type="Pfam" id="PF13667"/>
    </source>
</evidence>
<feature type="binding site" evidence="10">
    <location>
        <position position="350"/>
    </location>
    <ligand>
        <name>Zn(2+)</name>
        <dbReference type="ChEBI" id="CHEBI:29105"/>
    </ligand>
</feature>
<evidence type="ECO:0000256" key="8">
    <source>
        <dbReference type="ARBA" id="ARBA00023014"/>
    </source>
</evidence>
<dbReference type="STRING" id="1586287.BBK82_11940"/>
<feature type="binding site" evidence="10">
    <location>
        <position position="502"/>
    </location>
    <ligand>
        <name>[4Fe-4S] cluster</name>
        <dbReference type="ChEBI" id="CHEBI:49883"/>
        <note>4Fe-4S-S-AdoMet</note>
    </ligand>
</feature>
<dbReference type="Pfam" id="PF01964">
    <property type="entry name" value="ThiC_Rad_SAM"/>
    <property type="match status" value="1"/>
</dbReference>
<dbReference type="AlphaFoldDB" id="A0A1B2HG30"/>
<feature type="binding site" evidence="10">
    <location>
        <position position="210"/>
    </location>
    <ligand>
        <name>substrate</name>
    </ligand>
</feature>
<evidence type="ECO:0000256" key="7">
    <source>
        <dbReference type="ARBA" id="ARBA00023004"/>
    </source>
</evidence>
<dbReference type="InterPro" id="IPR002817">
    <property type="entry name" value="ThiC/BzaA/B"/>
</dbReference>
<dbReference type="GO" id="GO:0051539">
    <property type="term" value="F:4 iron, 4 sulfur cluster binding"/>
    <property type="evidence" value="ECO:0007669"/>
    <property type="project" value="UniProtKB-KW"/>
</dbReference>
<feature type="binding site" evidence="10">
    <location>
        <position position="373"/>
    </location>
    <ligand>
        <name>substrate</name>
    </ligand>
</feature>
<keyword evidence="7 10" id="KW-0408">Iron</keyword>